<organism evidence="1">
    <name type="scientific">viral metagenome</name>
    <dbReference type="NCBI Taxonomy" id="1070528"/>
    <lineage>
        <taxon>unclassified sequences</taxon>
        <taxon>metagenomes</taxon>
        <taxon>organismal metagenomes</taxon>
    </lineage>
</organism>
<protein>
    <submittedName>
        <fullName evidence="1">Uncharacterized protein</fullName>
    </submittedName>
</protein>
<reference evidence="1" key="1">
    <citation type="journal article" date="2020" name="Nature">
        <title>Giant virus diversity and host interactions through global metagenomics.</title>
        <authorList>
            <person name="Schulz F."/>
            <person name="Roux S."/>
            <person name="Paez-Espino D."/>
            <person name="Jungbluth S."/>
            <person name="Walsh D.A."/>
            <person name="Denef V.J."/>
            <person name="McMahon K.D."/>
            <person name="Konstantinidis K.T."/>
            <person name="Eloe-Fadrosh E.A."/>
            <person name="Kyrpides N.C."/>
            <person name="Woyke T."/>
        </authorList>
    </citation>
    <scope>NUCLEOTIDE SEQUENCE</scope>
    <source>
        <strain evidence="1">GVMAG-S-1101165-79</strain>
    </source>
</reference>
<dbReference type="AlphaFoldDB" id="A0A6C0ARQ7"/>
<sequence length="401" mass="46400">MENIIEPNDTFDFSKLSLAHPVGVQGGAYFTKIEFNKKPLYIQTSKIQTKQGFVKSGKKYYCDLMFDKNSEQLIHWFENLEEKCQKLIFEKKDTWFENSLEESDIESAFNSTIRIYKSGKFYLVRTNIKNSHNNLPCITIYNEQEAPLTIDDITSETNLISILEIQGIKFTSRNFQIEIELKQVMVLNNEPLFDNCLIKPNKRSIEEPFIPGIKNTIEHLEKDEPKEDILTENIFTPIDIDITSEQNLEDIKAGLEEFSLETSIIDDISENNNSEIDIITNTTSISSDIIEEKDEQNISLEFEDLNDNIEENNDDDLKEMDGFDLSLENLEKMQLKKPNQVYFELYKEARSKAKQAKKSAILAYLEAKNIKKTYMLENLNDSDSDFDAEIDEVSESELDGL</sequence>
<accession>A0A6C0ARQ7</accession>
<proteinExistence type="predicted"/>
<evidence type="ECO:0000313" key="1">
    <source>
        <dbReference type="EMBL" id="QHS82163.1"/>
    </source>
</evidence>
<name>A0A6C0ARQ7_9ZZZZ</name>
<dbReference type="EMBL" id="MN740763">
    <property type="protein sequence ID" value="QHS82163.1"/>
    <property type="molecule type" value="Genomic_DNA"/>
</dbReference>